<keyword evidence="4 6" id="KW-1133">Transmembrane helix</keyword>
<organism evidence="8 9">
    <name type="scientific">Thiosulfativibrio zosterae</name>
    <dbReference type="NCBI Taxonomy" id="2675053"/>
    <lineage>
        <taxon>Bacteria</taxon>
        <taxon>Pseudomonadati</taxon>
        <taxon>Pseudomonadota</taxon>
        <taxon>Gammaproteobacteria</taxon>
        <taxon>Thiotrichales</taxon>
        <taxon>Piscirickettsiaceae</taxon>
        <taxon>Thiosulfativibrio</taxon>
    </lineage>
</organism>
<dbReference type="EMBL" id="AP021888">
    <property type="protein sequence ID" value="BBP44420.1"/>
    <property type="molecule type" value="Genomic_DNA"/>
</dbReference>
<protein>
    <submittedName>
        <fullName evidence="8">Permease</fullName>
    </submittedName>
</protein>
<dbReference type="InterPro" id="IPR050638">
    <property type="entry name" value="AA-Vitamin_Transporters"/>
</dbReference>
<evidence type="ECO:0000259" key="7">
    <source>
        <dbReference type="Pfam" id="PF00892"/>
    </source>
</evidence>
<feature type="transmembrane region" description="Helical" evidence="6">
    <location>
        <begin position="242"/>
        <end position="260"/>
    </location>
</feature>
<evidence type="ECO:0000256" key="4">
    <source>
        <dbReference type="ARBA" id="ARBA00022989"/>
    </source>
</evidence>
<keyword evidence="5 6" id="KW-0472">Membrane</keyword>
<evidence type="ECO:0000256" key="5">
    <source>
        <dbReference type="ARBA" id="ARBA00023136"/>
    </source>
</evidence>
<dbReference type="InterPro" id="IPR000620">
    <property type="entry name" value="EamA_dom"/>
</dbReference>
<feature type="transmembrane region" description="Helical" evidence="6">
    <location>
        <begin position="12"/>
        <end position="31"/>
    </location>
</feature>
<dbReference type="KEGG" id="tzo:THMIRHAT_21660"/>
<feature type="transmembrane region" description="Helical" evidence="6">
    <location>
        <begin position="153"/>
        <end position="174"/>
    </location>
</feature>
<sequence length="270" mass="30083">MKDGLSDSAPLWFGSIRTIVPGLLLILLLPLLKKSMTPPPMRFVLPLALLQTTGFVGFTMLALEEGAVGATAILVFTMPIWLTLMAHTFLHERLTKRHWLAILVAAVGLFLMIAPWQTHLALAASLFALLSGIAWAGGSLWQKKYGPLYQLDMINITAWQMLFGGFFLLASAMLLEDYRMNWTPHFAWVVFYNLIPVGAVGWLMWFYVLHNLPTKVAGFGSLLIPTIGVLAAWIQLGEEPDTFEFLGILFILTALVMILWPTKLFKPPTA</sequence>
<feature type="domain" description="EamA" evidence="7">
    <location>
        <begin position="2"/>
        <end position="113"/>
    </location>
</feature>
<reference evidence="9" key="1">
    <citation type="submission" date="2019-11" db="EMBL/GenBank/DDBJ databases">
        <title>Isolation and characterization of two novel species in the genus Thiomicrorhabdus.</title>
        <authorList>
            <person name="Mochizuki J."/>
            <person name="Kojima H."/>
            <person name="Fukui M."/>
        </authorList>
    </citation>
    <scope>NUCLEOTIDE SEQUENCE [LARGE SCALE GENOMIC DNA]</scope>
    <source>
        <strain evidence="9">AkT22</strain>
    </source>
</reference>
<proteinExistence type="predicted"/>
<feature type="transmembrane region" description="Helical" evidence="6">
    <location>
        <begin position="43"/>
        <end position="61"/>
    </location>
</feature>
<keyword evidence="9" id="KW-1185">Reference proteome</keyword>
<dbReference type="Proteomes" id="UP000501466">
    <property type="component" value="Chromosome"/>
</dbReference>
<evidence type="ECO:0000256" key="6">
    <source>
        <dbReference type="SAM" id="Phobius"/>
    </source>
</evidence>
<dbReference type="GO" id="GO:0005886">
    <property type="term" value="C:plasma membrane"/>
    <property type="evidence" value="ECO:0007669"/>
    <property type="project" value="UniProtKB-SubCell"/>
</dbReference>
<name>A0A6F8PR04_9GAMM</name>
<evidence type="ECO:0000256" key="2">
    <source>
        <dbReference type="ARBA" id="ARBA00022475"/>
    </source>
</evidence>
<feature type="transmembrane region" description="Helical" evidence="6">
    <location>
        <begin position="67"/>
        <end position="86"/>
    </location>
</feature>
<feature type="transmembrane region" description="Helical" evidence="6">
    <location>
        <begin position="122"/>
        <end position="141"/>
    </location>
</feature>
<evidence type="ECO:0000313" key="9">
    <source>
        <dbReference type="Proteomes" id="UP000501466"/>
    </source>
</evidence>
<dbReference type="PANTHER" id="PTHR32322">
    <property type="entry name" value="INNER MEMBRANE TRANSPORTER"/>
    <property type="match status" value="1"/>
</dbReference>
<dbReference type="PANTHER" id="PTHR32322:SF18">
    <property type="entry name" value="S-ADENOSYLMETHIONINE_S-ADENOSYLHOMOCYSTEINE TRANSPORTER"/>
    <property type="match status" value="1"/>
</dbReference>
<gene>
    <name evidence="8" type="ORF">THMIRHAT_21660</name>
</gene>
<evidence type="ECO:0000313" key="8">
    <source>
        <dbReference type="EMBL" id="BBP44420.1"/>
    </source>
</evidence>
<evidence type="ECO:0000256" key="1">
    <source>
        <dbReference type="ARBA" id="ARBA00004651"/>
    </source>
</evidence>
<accession>A0A6F8PR04</accession>
<keyword evidence="2" id="KW-1003">Cell membrane</keyword>
<feature type="domain" description="EamA" evidence="7">
    <location>
        <begin position="124"/>
        <end position="259"/>
    </location>
</feature>
<feature type="transmembrane region" description="Helical" evidence="6">
    <location>
        <begin position="186"/>
        <end position="209"/>
    </location>
</feature>
<feature type="transmembrane region" description="Helical" evidence="6">
    <location>
        <begin position="98"/>
        <end position="116"/>
    </location>
</feature>
<comment type="subcellular location">
    <subcellularLocation>
        <location evidence="1">Cell membrane</location>
        <topology evidence="1">Multi-pass membrane protein</topology>
    </subcellularLocation>
</comment>
<dbReference type="AlphaFoldDB" id="A0A6F8PR04"/>
<feature type="transmembrane region" description="Helical" evidence="6">
    <location>
        <begin position="216"/>
        <end position="236"/>
    </location>
</feature>
<evidence type="ECO:0000256" key="3">
    <source>
        <dbReference type="ARBA" id="ARBA00022692"/>
    </source>
</evidence>
<dbReference type="Pfam" id="PF00892">
    <property type="entry name" value="EamA"/>
    <property type="match status" value="2"/>
</dbReference>
<dbReference type="InterPro" id="IPR037185">
    <property type="entry name" value="EmrE-like"/>
</dbReference>
<keyword evidence="3 6" id="KW-0812">Transmembrane</keyword>
<dbReference type="SUPFAM" id="SSF103481">
    <property type="entry name" value="Multidrug resistance efflux transporter EmrE"/>
    <property type="match status" value="2"/>
</dbReference>